<name>A0A382F882_9ZZZZ</name>
<accession>A0A382F882</accession>
<evidence type="ECO:0000256" key="1">
    <source>
        <dbReference type="ARBA" id="ARBA00022729"/>
    </source>
</evidence>
<proteinExistence type="predicted"/>
<dbReference type="AlphaFoldDB" id="A0A382F882"/>
<dbReference type="InterPro" id="IPR012910">
    <property type="entry name" value="Plug_dom"/>
</dbReference>
<dbReference type="GO" id="GO:0015344">
    <property type="term" value="F:siderophore uptake transmembrane transporter activity"/>
    <property type="evidence" value="ECO:0007669"/>
    <property type="project" value="TreeGrafter"/>
</dbReference>
<dbReference type="InterPro" id="IPR037066">
    <property type="entry name" value="Plug_dom_sf"/>
</dbReference>
<dbReference type="EMBL" id="UINC01048141">
    <property type="protein sequence ID" value="SVB58311.1"/>
    <property type="molecule type" value="Genomic_DNA"/>
</dbReference>
<evidence type="ECO:0000313" key="3">
    <source>
        <dbReference type="EMBL" id="SVB58311.1"/>
    </source>
</evidence>
<dbReference type="InterPro" id="IPR039426">
    <property type="entry name" value="TonB-dep_rcpt-like"/>
</dbReference>
<feature type="non-terminal residue" evidence="3">
    <location>
        <position position="287"/>
    </location>
</feature>
<dbReference type="Gene3D" id="2.170.130.10">
    <property type="entry name" value="TonB-dependent receptor, plug domain"/>
    <property type="match status" value="1"/>
</dbReference>
<reference evidence="3" key="1">
    <citation type="submission" date="2018-05" db="EMBL/GenBank/DDBJ databases">
        <authorList>
            <person name="Lanie J.A."/>
            <person name="Ng W.-L."/>
            <person name="Kazmierczak K.M."/>
            <person name="Andrzejewski T.M."/>
            <person name="Davidsen T.M."/>
            <person name="Wayne K.J."/>
            <person name="Tettelin H."/>
            <person name="Glass J.I."/>
            <person name="Rusch D."/>
            <person name="Podicherti R."/>
            <person name="Tsui H.-C.T."/>
            <person name="Winkler M.E."/>
        </authorList>
    </citation>
    <scope>NUCLEOTIDE SEQUENCE</scope>
</reference>
<dbReference type="PROSITE" id="PS52016">
    <property type="entry name" value="TONB_DEPENDENT_REC_3"/>
    <property type="match status" value="1"/>
</dbReference>
<dbReference type="PANTHER" id="PTHR30069:SF29">
    <property type="entry name" value="HEMOGLOBIN AND HEMOGLOBIN-HAPTOGLOBIN-BINDING PROTEIN 1-RELATED"/>
    <property type="match status" value="1"/>
</dbReference>
<sequence length="287" mass="32220">MSNFSTNEKVYFQLLGYQLLEFELSEFLNDSFEIYLDLESQNLEEVILSVARSESNADEIAEKVSVIKAEDLYLTAPASSAEVLELSPGVRIQKSQGGGGSPVIRGFEANRVLIVVDGVRMNNAIYRSGHLQNSITIDPNNIDRVEIIYGSSSVGYGSDALGGVVHYYTKTPSLKDSIKIKSSFSSNFNTVNSSLSNSFSTNYSKENWGFFSTISISKFGNIEMGKRRKHGYENWGLNNYYSKNSRYTFQENVSVNQNPSVQQNTGYSQVDFFQKFLFKLPYQSLLN</sequence>
<organism evidence="3">
    <name type="scientific">marine metagenome</name>
    <dbReference type="NCBI Taxonomy" id="408172"/>
    <lineage>
        <taxon>unclassified sequences</taxon>
        <taxon>metagenomes</taxon>
        <taxon>ecological metagenomes</taxon>
    </lineage>
</organism>
<gene>
    <name evidence="3" type="ORF">METZ01_LOCUS211165</name>
</gene>
<protein>
    <recommendedName>
        <fullName evidence="2">TonB-dependent receptor plug domain-containing protein</fullName>
    </recommendedName>
</protein>
<dbReference type="SUPFAM" id="SSF56935">
    <property type="entry name" value="Porins"/>
    <property type="match status" value="1"/>
</dbReference>
<keyword evidence="1" id="KW-0732">Signal</keyword>
<dbReference type="Pfam" id="PF07715">
    <property type="entry name" value="Plug"/>
    <property type="match status" value="1"/>
</dbReference>
<feature type="domain" description="TonB-dependent receptor plug" evidence="2">
    <location>
        <begin position="58"/>
        <end position="164"/>
    </location>
</feature>
<dbReference type="PANTHER" id="PTHR30069">
    <property type="entry name" value="TONB-DEPENDENT OUTER MEMBRANE RECEPTOR"/>
    <property type="match status" value="1"/>
</dbReference>
<evidence type="ECO:0000259" key="2">
    <source>
        <dbReference type="Pfam" id="PF07715"/>
    </source>
</evidence>
<dbReference type="GO" id="GO:0044718">
    <property type="term" value="P:siderophore transmembrane transport"/>
    <property type="evidence" value="ECO:0007669"/>
    <property type="project" value="TreeGrafter"/>
</dbReference>